<dbReference type="InterPro" id="IPR005320">
    <property type="entry name" value="Peptidase_S51"/>
</dbReference>
<evidence type="ECO:0000313" key="11">
    <source>
        <dbReference type="Proteomes" id="UP000236220"/>
    </source>
</evidence>
<dbReference type="OrthoDB" id="9799980at2"/>
<evidence type="ECO:0000256" key="2">
    <source>
        <dbReference type="ARBA" id="ARBA00002039"/>
    </source>
</evidence>
<dbReference type="GO" id="GO:0006508">
    <property type="term" value="P:proteolysis"/>
    <property type="evidence" value="ECO:0007669"/>
    <property type="project" value="UniProtKB-KW"/>
</dbReference>
<evidence type="ECO:0000256" key="1">
    <source>
        <dbReference type="ARBA" id="ARBA00001092"/>
    </source>
</evidence>
<dbReference type="PIRSF" id="PIRSF032067">
    <property type="entry name" value="Cyanophycinase"/>
    <property type="match status" value="1"/>
</dbReference>
<dbReference type="GO" id="GO:0008236">
    <property type="term" value="F:serine-type peptidase activity"/>
    <property type="evidence" value="ECO:0007669"/>
    <property type="project" value="UniProtKB-KW"/>
</dbReference>
<dbReference type="GO" id="GO:0008241">
    <property type="term" value="F:peptidyl-dipeptidase activity"/>
    <property type="evidence" value="ECO:0007669"/>
    <property type="project" value="UniProtKB-EC"/>
</dbReference>
<organism evidence="10 11">
    <name type="scientific">Solilutibacter silvestris</name>
    <dbReference type="NCBI Taxonomy" id="1645665"/>
    <lineage>
        <taxon>Bacteria</taxon>
        <taxon>Pseudomonadati</taxon>
        <taxon>Pseudomonadota</taxon>
        <taxon>Gammaproteobacteria</taxon>
        <taxon>Lysobacterales</taxon>
        <taxon>Lysobacteraceae</taxon>
        <taxon>Solilutibacter</taxon>
    </lineage>
</organism>
<keyword evidence="11" id="KW-1185">Reference proteome</keyword>
<evidence type="ECO:0000256" key="4">
    <source>
        <dbReference type="ARBA" id="ARBA00013115"/>
    </source>
</evidence>
<dbReference type="EC" id="3.4.15.6" evidence="4"/>
<feature type="active site" description="Charge relay system" evidence="9">
    <location>
        <position position="206"/>
    </location>
</feature>
<feature type="active site" description="Charge relay system" evidence="9">
    <location>
        <position position="179"/>
    </location>
</feature>
<evidence type="ECO:0000256" key="6">
    <source>
        <dbReference type="ARBA" id="ARBA00022670"/>
    </source>
</evidence>
<comment type="caution">
    <text evidence="10">The sequence shown here is derived from an EMBL/GenBank/DDBJ whole genome shotgun (WGS) entry which is preliminary data.</text>
</comment>
<dbReference type="CDD" id="cd03145">
    <property type="entry name" value="GAT1_cyanophycinase"/>
    <property type="match status" value="1"/>
</dbReference>
<comment type="similarity">
    <text evidence="3">Belongs to the peptidase S51 family.</text>
</comment>
<dbReference type="EMBL" id="NPZB01000001">
    <property type="protein sequence ID" value="PNS09038.1"/>
    <property type="molecule type" value="Genomic_DNA"/>
</dbReference>
<comment type="catalytic activity">
    <reaction evidence="1">
        <text>[L-4-(L-arginin-2-N-yl)aspartate](n) + H2O = [L-4-(L-arginin-2-N-yl)aspartate](n-1) + L-4-(L-arginin-2-N-yl)aspartate</text>
        <dbReference type="Rhea" id="RHEA:12845"/>
        <dbReference type="Rhea" id="RHEA-COMP:13728"/>
        <dbReference type="Rhea" id="RHEA-COMP:13734"/>
        <dbReference type="ChEBI" id="CHEBI:15377"/>
        <dbReference type="ChEBI" id="CHEBI:137986"/>
        <dbReference type="ChEBI" id="CHEBI:137991"/>
        <dbReference type="EC" id="3.4.15.6"/>
    </reaction>
</comment>
<keyword evidence="6" id="KW-0645">Protease</keyword>
<name>A0A2K1Q1W5_9GAMM</name>
<evidence type="ECO:0000256" key="5">
    <source>
        <dbReference type="ARBA" id="ARBA00015719"/>
    </source>
</evidence>
<dbReference type="InterPro" id="IPR029062">
    <property type="entry name" value="Class_I_gatase-like"/>
</dbReference>
<dbReference type="SUPFAM" id="SSF52317">
    <property type="entry name" value="Class I glutamine amidotransferase-like"/>
    <property type="match status" value="1"/>
</dbReference>
<dbReference type="Pfam" id="PF03575">
    <property type="entry name" value="Peptidase_S51"/>
    <property type="match status" value="1"/>
</dbReference>
<dbReference type="PANTHER" id="PTHR36175">
    <property type="entry name" value="CYANOPHYCINASE"/>
    <property type="match status" value="1"/>
</dbReference>
<keyword evidence="8" id="KW-0720">Serine protease</keyword>
<dbReference type="PANTHER" id="PTHR36175:SF1">
    <property type="entry name" value="CYANOPHYCINASE"/>
    <property type="match status" value="1"/>
</dbReference>
<evidence type="ECO:0000256" key="7">
    <source>
        <dbReference type="ARBA" id="ARBA00022801"/>
    </source>
</evidence>
<gene>
    <name evidence="10" type="ORF">Lysil_0667</name>
</gene>
<dbReference type="Gene3D" id="3.40.50.880">
    <property type="match status" value="1"/>
</dbReference>
<evidence type="ECO:0000256" key="9">
    <source>
        <dbReference type="PIRSR" id="PIRSR032067-1"/>
    </source>
</evidence>
<accession>A0A2K1Q1W5</accession>
<feature type="active site" description="Charge relay system" evidence="9">
    <location>
        <position position="136"/>
    </location>
</feature>
<dbReference type="InterPro" id="IPR011811">
    <property type="entry name" value="Peptidase_S51_cyanophycinase"/>
</dbReference>
<evidence type="ECO:0000256" key="8">
    <source>
        <dbReference type="ARBA" id="ARBA00022825"/>
    </source>
</evidence>
<protein>
    <recommendedName>
        <fullName evidence="5">Cyanophycinase</fullName>
        <ecNumber evidence="4">3.4.15.6</ecNumber>
    </recommendedName>
</protein>
<keyword evidence="7" id="KW-0378">Hydrolase</keyword>
<dbReference type="NCBIfam" id="TIGR02069">
    <property type="entry name" value="cyanophycinase"/>
    <property type="match status" value="1"/>
</dbReference>
<dbReference type="AlphaFoldDB" id="A0A2K1Q1W5"/>
<dbReference type="RefSeq" id="WP_103074145.1">
    <property type="nucleotide sequence ID" value="NZ_NPZB01000001.1"/>
</dbReference>
<comment type="function">
    <text evidence="2">Exopeptidase that catalyzes the hydrolytic cleavage of multi-L-arginyl-poly-L-aspartic acid (cyanophycin; a water-insoluble reserve polymer) into aspartate-arginine dipeptides.</text>
</comment>
<dbReference type="Proteomes" id="UP000236220">
    <property type="component" value="Unassembled WGS sequence"/>
</dbReference>
<reference evidence="10 11" key="1">
    <citation type="submission" date="2017-08" db="EMBL/GenBank/DDBJ databases">
        <title>Lysobacter sylvestris genome.</title>
        <authorList>
            <person name="Zhang D.-C."/>
            <person name="Albuquerque L."/>
            <person name="Franca L."/>
            <person name="Froufe H.J.C."/>
            <person name="Barroso C."/>
            <person name="Egas C."/>
            <person name="Da Costa M."/>
            <person name="Margesin R."/>
        </authorList>
    </citation>
    <scope>NUCLEOTIDE SEQUENCE [LARGE SCALE GENOMIC DNA]</scope>
    <source>
        <strain evidence="10 11">AM20-91</strain>
    </source>
</reference>
<evidence type="ECO:0000313" key="10">
    <source>
        <dbReference type="EMBL" id="PNS09038.1"/>
    </source>
</evidence>
<sequence>MCPSKVADGAQRGWIVPIGGAEDKENDKRVLRRFFELCGGKGAEIAVIPTASRLSDTGGRYEQIFGGMGARNVSVLDFDTRRDAHERNRIARIEQASGIFITGGNQLRLSTILGGTPVAQAIRARNAHGIPVGGTSAGAGILSEHMIAGGESESATPHANGVRLAPGLGLTNRVVIDQHFRQRDRLGRLLAALACNPFAIGLGVDEDTAAFIGPDNIIEVEGSGAVTVVDADGLQFSSMAQVVGDAAVCMLGVQLHILTAGASFNLETRKASAGMLATVKDRT</sequence>
<proteinExistence type="inferred from homology"/>
<evidence type="ECO:0000256" key="3">
    <source>
        <dbReference type="ARBA" id="ARBA00006534"/>
    </source>
</evidence>